<organism evidence="1">
    <name type="scientific">hydrothermal vent metagenome</name>
    <dbReference type="NCBI Taxonomy" id="652676"/>
    <lineage>
        <taxon>unclassified sequences</taxon>
        <taxon>metagenomes</taxon>
        <taxon>ecological metagenomes</taxon>
    </lineage>
</organism>
<proteinExistence type="predicted"/>
<name>A0A3B1BPG8_9ZZZZ</name>
<dbReference type="AlphaFoldDB" id="A0A3B1BPG8"/>
<dbReference type="EMBL" id="UOGD01000047">
    <property type="protein sequence ID" value="VAX16441.1"/>
    <property type="molecule type" value="Genomic_DNA"/>
</dbReference>
<gene>
    <name evidence="1" type="ORF">MNBD_IGNAVI01-1720</name>
</gene>
<protein>
    <submittedName>
        <fullName evidence="1">Uncharacterized protein</fullName>
    </submittedName>
</protein>
<reference evidence="1" key="1">
    <citation type="submission" date="2018-06" db="EMBL/GenBank/DDBJ databases">
        <authorList>
            <person name="Zhirakovskaya E."/>
        </authorList>
    </citation>
    <scope>NUCLEOTIDE SEQUENCE</scope>
</reference>
<accession>A0A3B1BPG8</accession>
<feature type="non-terminal residue" evidence="1">
    <location>
        <position position="70"/>
    </location>
</feature>
<sequence length="70" mass="8320">MEERLIELLEEYYAKIEPLTEKVNISYFDASISGKESDYEKSAGYQIEISKYYSNQKMFSQLKEFKESDN</sequence>
<evidence type="ECO:0000313" key="1">
    <source>
        <dbReference type="EMBL" id="VAX16441.1"/>
    </source>
</evidence>